<evidence type="ECO:0000313" key="6">
    <source>
        <dbReference type="Proteomes" id="UP000823862"/>
    </source>
</evidence>
<dbReference type="InterPro" id="IPR036821">
    <property type="entry name" value="Peptide_deformylase_sf"/>
</dbReference>
<sequence>MVLPIYVYGQPVLRKVAEDIDPAYPNLKELIENMFETMDKADGVGLAAPQIGLPIRVVVVNLDVLSEDFPEYKGFRKAYINAHILEVGGEEVPMEEGCLSLPGIHETVKRGNKIRVKYLDEELNPHEEVVEGYLARVMQHEFDHLEGKMFIDHLSPLRKQMIKGKLSALLKGKAHCTYKVKTVHHK</sequence>
<accession>A0A9D2HVN0</accession>
<keyword evidence="2 4" id="KW-0479">Metal-binding</keyword>
<keyword evidence="4" id="KW-0648">Protein biosynthesis</keyword>
<feature type="active site" evidence="4">
    <location>
        <position position="141"/>
    </location>
</feature>
<comment type="function">
    <text evidence="4">Removes the formyl group from the N-terminal Met of newly synthesized proteins. Requires at least a dipeptide for an efficient rate of reaction. N-terminal L-methionine is a prerequisite for activity but the enzyme has broad specificity at other positions.</text>
</comment>
<proteinExistence type="inferred from homology"/>
<dbReference type="Pfam" id="PF01327">
    <property type="entry name" value="Pep_deformylase"/>
    <property type="match status" value="1"/>
</dbReference>
<evidence type="ECO:0000256" key="2">
    <source>
        <dbReference type="ARBA" id="ARBA00022723"/>
    </source>
</evidence>
<dbReference type="EC" id="3.5.1.88" evidence="4"/>
<reference evidence="5" key="1">
    <citation type="journal article" date="2021" name="PeerJ">
        <title>Extensive microbial diversity within the chicken gut microbiome revealed by metagenomics and culture.</title>
        <authorList>
            <person name="Gilroy R."/>
            <person name="Ravi A."/>
            <person name="Getino M."/>
            <person name="Pursley I."/>
            <person name="Horton D.L."/>
            <person name="Alikhan N.F."/>
            <person name="Baker D."/>
            <person name="Gharbi K."/>
            <person name="Hall N."/>
            <person name="Watson M."/>
            <person name="Adriaenssens E.M."/>
            <person name="Foster-Nyarko E."/>
            <person name="Jarju S."/>
            <person name="Secka A."/>
            <person name="Antonio M."/>
            <person name="Oren A."/>
            <person name="Chaudhuri R.R."/>
            <person name="La Ragione R."/>
            <person name="Hildebrand F."/>
            <person name="Pallen M.J."/>
        </authorList>
    </citation>
    <scope>NUCLEOTIDE SEQUENCE</scope>
    <source>
        <strain evidence="5">ChiHjej12B11-9795</strain>
    </source>
</reference>
<dbReference type="CDD" id="cd00487">
    <property type="entry name" value="Pep_deformylase"/>
    <property type="match status" value="1"/>
</dbReference>
<name>A0A9D2HVN0_9BACE</name>
<gene>
    <name evidence="4 5" type="primary">def</name>
    <name evidence="5" type="ORF">H9950_03495</name>
</gene>
<evidence type="ECO:0000256" key="3">
    <source>
        <dbReference type="ARBA" id="ARBA00022801"/>
    </source>
</evidence>
<dbReference type="SUPFAM" id="SSF56420">
    <property type="entry name" value="Peptide deformylase"/>
    <property type="match status" value="1"/>
</dbReference>
<protein>
    <recommendedName>
        <fullName evidence="4">Peptide deformylase</fullName>
        <shortName evidence="4">PDF</shortName>
        <ecNumber evidence="4">3.5.1.88</ecNumber>
    </recommendedName>
    <alternativeName>
        <fullName evidence="4">Polypeptide deformylase</fullName>
    </alternativeName>
</protein>
<organism evidence="5 6">
    <name type="scientific">Candidatus Bacteroides avicola</name>
    <dbReference type="NCBI Taxonomy" id="2838468"/>
    <lineage>
        <taxon>Bacteria</taxon>
        <taxon>Pseudomonadati</taxon>
        <taxon>Bacteroidota</taxon>
        <taxon>Bacteroidia</taxon>
        <taxon>Bacteroidales</taxon>
        <taxon>Bacteroidaceae</taxon>
        <taxon>Bacteroides</taxon>
    </lineage>
</organism>
<keyword evidence="4" id="KW-0408">Iron</keyword>
<dbReference type="InterPro" id="IPR023635">
    <property type="entry name" value="Peptide_deformylase"/>
</dbReference>
<dbReference type="GO" id="GO:0046872">
    <property type="term" value="F:metal ion binding"/>
    <property type="evidence" value="ECO:0007669"/>
    <property type="project" value="UniProtKB-KW"/>
</dbReference>
<reference evidence="5" key="2">
    <citation type="submission" date="2021-04" db="EMBL/GenBank/DDBJ databases">
        <authorList>
            <person name="Gilroy R."/>
        </authorList>
    </citation>
    <scope>NUCLEOTIDE SEQUENCE</scope>
    <source>
        <strain evidence="5">ChiHjej12B11-9795</strain>
    </source>
</reference>
<dbReference type="GO" id="GO:0042586">
    <property type="term" value="F:peptide deformylase activity"/>
    <property type="evidence" value="ECO:0007669"/>
    <property type="project" value="UniProtKB-UniRule"/>
</dbReference>
<feature type="binding site" evidence="4">
    <location>
        <position position="98"/>
    </location>
    <ligand>
        <name>Fe cation</name>
        <dbReference type="ChEBI" id="CHEBI:24875"/>
    </ligand>
</feature>
<dbReference type="AlphaFoldDB" id="A0A9D2HVN0"/>
<dbReference type="EMBL" id="DWZI01000019">
    <property type="protein sequence ID" value="HJA85256.1"/>
    <property type="molecule type" value="Genomic_DNA"/>
</dbReference>
<dbReference type="PIRSF" id="PIRSF004749">
    <property type="entry name" value="Pep_def"/>
    <property type="match status" value="1"/>
</dbReference>
<dbReference type="PANTHER" id="PTHR10458">
    <property type="entry name" value="PEPTIDE DEFORMYLASE"/>
    <property type="match status" value="1"/>
</dbReference>
<dbReference type="NCBIfam" id="TIGR00079">
    <property type="entry name" value="pept_deformyl"/>
    <property type="match status" value="1"/>
</dbReference>
<dbReference type="Gene3D" id="3.90.45.10">
    <property type="entry name" value="Peptide deformylase"/>
    <property type="match status" value="1"/>
</dbReference>
<feature type="binding site" evidence="4">
    <location>
        <position position="140"/>
    </location>
    <ligand>
        <name>Fe cation</name>
        <dbReference type="ChEBI" id="CHEBI:24875"/>
    </ligand>
</feature>
<dbReference type="PRINTS" id="PR01576">
    <property type="entry name" value="PDEFORMYLASE"/>
</dbReference>
<feature type="binding site" evidence="4">
    <location>
        <position position="144"/>
    </location>
    <ligand>
        <name>Fe cation</name>
        <dbReference type="ChEBI" id="CHEBI:24875"/>
    </ligand>
</feature>
<comment type="cofactor">
    <cofactor evidence="4">
        <name>Fe(2+)</name>
        <dbReference type="ChEBI" id="CHEBI:29033"/>
    </cofactor>
    <text evidence="4">Binds 1 Fe(2+) ion.</text>
</comment>
<dbReference type="Proteomes" id="UP000823862">
    <property type="component" value="Unassembled WGS sequence"/>
</dbReference>
<comment type="similarity">
    <text evidence="1 4">Belongs to the polypeptide deformylase family.</text>
</comment>
<dbReference type="HAMAP" id="MF_00163">
    <property type="entry name" value="Pep_deformylase"/>
    <property type="match status" value="1"/>
</dbReference>
<dbReference type="NCBIfam" id="NF001159">
    <property type="entry name" value="PRK00150.1-3"/>
    <property type="match status" value="1"/>
</dbReference>
<dbReference type="PANTHER" id="PTHR10458:SF22">
    <property type="entry name" value="PEPTIDE DEFORMYLASE"/>
    <property type="match status" value="1"/>
</dbReference>
<comment type="catalytic activity">
    <reaction evidence="4">
        <text>N-terminal N-formyl-L-methionyl-[peptide] + H2O = N-terminal L-methionyl-[peptide] + formate</text>
        <dbReference type="Rhea" id="RHEA:24420"/>
        <dbReference type="Rhea" id="RHEA-COMP:10639"/>
        <dbReference type="Rhea" id="RHEA-COMP:10640"/>
        <dbReference type="ChEBI" id="CHEBI:15377"/>
        <dbReference type="ChEBI" id="CHEBI:15740"/>
        <dbReference type="ChEBI" id="CHEBI:49298"/>
        <dbReference type="ChEBI" id="CHEBI:64731"/>
        <dbReference type="EC" id="3.5.1.88"/>
    </reaction>
</comment>
<evidence type="ECO:0000256" key="4">
    <source>
        <dbReference type="HAMAP-Rule" id="MF_00163"/>
    </source>
</evidence>
<keyword evidence="3 4" id="KW-0378">Hydrolase</keyword>
<dbReference type="GO" id="GO:0006412">
    <property type="term" value="P:translation"/>
    <property type="evidence" value="ECO:0007669"/>
    <property type="project" value="UniProtKB-UniRule"/>
</dbReference>
<evidence type="ECO:0000256" key="1">
    <source>
        <dbReference type="ARBA" id="ARBA00010759"/>
    </source>
</evidence>
<evidence type="ECO:0000313" key="5">
    <source>
        <dbReference type="EMBL" id="HJA85256.1"/>
    </source>
</evidence>
<comment type="caution">
    <text evidence="5">The sequence shown here is derived from an EMBL/GenBank/DDBJ whole genome shotgun (WGS) entry which is preliminary data.</text>
</comment>